<name>A0A9P0B4W3_BRAAE</name>
<feature type="compositionally biased region" description="Low complexity" evidence="3">
    <location>
        <begin position="1713"/>
        <end position="1732"/>
    </location>
</feature>
<evidence type="ECO:0000313" key="7">
    <source>
        <dbReference type="Proteomes" id="UP001154078"/>
    </source>
</evidence>
<feature type="region of interest" description="Disordered" evidence="3">
    <location>
        <begin position="1922"/>
        <end position="2008"/>
    </location>
</feature>
<feature type="compositionally biased region" description="Basic and acidic residues" evidence="3">
    <location>
        <begin position="1325"/>
        <end position="1334"/>
    </location>
</feature>
<organism evidence="6 7">
    <name type="scientific">Brassicogethes aeneus</name>
    <name type="common">Rape pollen beetle</name>
    <name type="synonym">Meligethes aeneus</name>
    <dbReference type="NCBI Taxonomy" id="1431903"/>
    <lineage>
        <taxon>Eukaryota</taxon>
        <taxon>Metazoa</taxon>
        <taxon>Ecdysozoa</taxon>
        <taxon>Arthropoda</taxon>
        <taxon>Hexapoda</taxon>
        <taxon>Insecta</taxon>
        <taxon>Pterygota</taxon>
        <taxon>Neoptera</taxon>
        <taxon>Endopterygota</taxon>
        <taxon>Coleoptera</taxon>
        <taxon>Polyphaga</taxon>
        <taxon>Cucujiformia</taxon>
        <taxon>Nitidulidae</taxon>
        <taxon>Meligethinae</taxon>
        <taxon>Brassicogethes</taxon>
    </lineage>
</organism>
<evidence type="ECO:0000256" key="2">
    <source>
        <dbReference type="ARBA" id="ARBA00023242"/>
    </source>
</evidence>
<feature type="compositionally biased region" description="Polar residues" evidence="3">
    <location>
        <begin position="1676"/>
        <end position="1687"/>
    </location>
</feature>
<feature type="compositionally biased region" description="Polar residues" evidence="3">
    <location>
        <begin position="1957"/>
        <end position="1966"/>
    </location>
</feature>
<feature type="region of interest" description="Disordered" evidence="3">
    <location>
        <begin position="1289"/>
        <end position="1451"/>
    </location>
</feature>
<dbReference type="Proteomes" id="UP001154078">
    <property type="component" value="Chromosome 5"/>
</dbReference>
<feature type="region of interest" description="Disordered" evidence="3">
    <location>
        <begin position="2022"/>
        <end position="2042"/>
    </location>
</feature>
<keyword evidence="7" id="KW-1185">Reference proteome</keyword>
<evidence type="ECO:0008006" key="8">
    <source>
        <dbReference type="Google" id="ProtNLM"/>
    </source>
</evidence>
<evidence type="ECO:0000313" key="6">
    <source>
        <dbReference type="EMBL" id="CAH0556685.1"/>
    </source>
</evidence>
<dbReference type="PANTHER" id="PTHR21583">
    <property type="entry name" value="ELYS PROTEIN"/>
    <property type="match status" value="1"/>
</dbReference>
<evidence type="ECO:0000259" key="5">
    <source>
        <dbReference type="Pfam" id="PF16687"/>
    </source>
</evidence>
<feature type="compositionally biased region" description="Acidic residues" evidence="3">
    <location>
        <begin position="1896"/>
        <end position="1905"/>
    </location>
</feature>
<dbReference type="GO" id="GO:0005634">
    <property type="term" value="C:nucleus"/>
    <property type="evidence" value="ECO:0007669"/>
    <property type="project" value="UniProtKB-SubCell"/>
</dbReference>
<feature type="compositionally biased region" description="Polar residues" evidence="3">
    <location>
        <begin position="2185"/>
        <end position="2194"/>
    </location>
</feature>
<evidence type="ECO:0000256" key="3">
    <source>
        <dbReference type="SAM" id="MobiDB-lite"/>
    </source>
</evidence>
<comment type="subcellular location">
    <subcellularLocation>
        <location evidence="1">Nucleus</location>
    </subcellularLocation>
</comment>
<dbReference type="EMBL" id="OV121136">
    <property type="protein sequence ID" value="CAH0556685.1"/>
    <property type="molecule type" value="Genomic_DNA"/>
</dbReference>
<evidence type="ECO:0000256" key="1">
    <source>
        <dbReference type="ARBA" id="ARBA00004123"/>
    </source>
</evidence>
<dbReference type="InterPro" id="IPR052620">
    <property type="entry name" value="ELYS/MEL-28_NucAsmblyFactor"/>
</dbReference>
<feature type="region of interest" description="Disordered" evidence="3">
    <location>
        <begin position="1890"/>
        <end position="1910"/>
    </location>
</feature>
<feature type="compositionally biased region" description="Polar residues" evidence="3">
    <location>
        <begin position="2330"/>
        <end position="2339"/>
    </location>
</feature>
<keyword evidence="2" id="KW-0539">Nucleus</keyword>
<feature type="region of interest" description="Disordered" evidence="3">
    <location>
        <begin position="1483"/>
        <end position="1515"/>
    </location>
</feature>
<feature type="compositionally biased region" description="Basic and acidic residues" evidence="3">
    <location>
        <begin position="1409"/>
        <end position="1422"/>
    </location>
</feature>
<feature type="region of interest" description="Disordered" evidence="3">
    <location>
        <begin position="1673"/>
        <end position="1692"/>
    </location>
</feature>
<dbReference type="InterPro" id="IPR025151">
    <property type="entry name" value="ELYS_dom"/>
</dbReference>
<feature type="compositionally biased region" description="Basic and acidic residues" evidence="3">
    <location>
        <begin position="1976"/>
        <end position="2003"/>
    </location>
</feature>
<protein>
    <recommendedName>
        <fullName evidence="8">Protein ELYS</fullName>
    </recommendedName>
</protein>
<feature type="compositionally biased region" description="Basic and acidic residues" evidence="3">
    <location>
        <begin position="2234"/>
        <end position="2243"/>
    </location>
</feature>
<feature type="region of interest" description="Disordered" evidence="3">
    <location>
        <begin position="2100"/>
        <end position="2388"/>
    </location>
</feature>
<dbReference type="InterPro" id="IPR032040">
    <property type="entry name" value="ELYS-bb"/>
</dbReference>
<sequence>MSFTISNVIKYPKSTLQSFTNTDETGQQEDFQTLGGILLETNFSWLAKGPCLEVRNNKTGCKVGAWTFGYILKDSGTKVVCVDEIKKPHGRLPLLAVGLDCELSGGLICIFDVYGSKVIRAIQIKDKISSLHVVDAGFDDLNLRGPLRNFDGILAVGTKHGKVLLIDICRQICEEALQKIDSLVVRDELCPCQLFFFTPNDVSRIEYFKEVSVREGHHLAIHLNVVTDSKTEHFTLRGQEGDDRIHVNKDEVATSAVFYCPQLTSLLVGYNFGAFQLWNLSDLLLVYTSPVCEEHMPITQFCVQEPDNDPRAFCYVWAVYSNIGLYQSGLPFAVMYSFCYENKDYQEGYGYLYQDFQNCGVRFQVELGSVDENNLKLKGGYCLGLQSIQQKMVANHSSLDNLEDSLALCTICWTVWFSNKETQTNFLVFDLNQWYKEQMPSVPKLSACATYMTRTNLSHVLKLSIYKGGSVMSSRMNKKSLREFVGTQRLEEHFYPTSLSYDVLCLREVDVAHINAQGLQKTLLCQIENAGPIGLLRPADIYQQIVMLGLSPLFVDVPMNTPISTDLQREVVLNVALEQQLVGWLCSCAKEWANGSFAHAGCSLDGLVHWAFQRAVLLKNQCDKYCVPLFDYSQARLDSNTCKLLNNCTRQIDNLCTFYSFLISRLSCYISNQELVSDQYRSLQMVSVYFEVLQWLVNVGLLPECPPSSYPKPDQNERISAPYPVEQLTNYYNEKRALLQNLSDGSFANPDNLLFIDNLIEHRCGAERLQKFWQGDGGSGLYPPPSLQSLLRTYLIEGPDISYKHSLVIYVFLDLAMALEQERYDPVITHLIKFPAVFKVSPSLIKITQAFWQLDHGDYTTAMEQLLDPFVLGDDLQNWHHACALNTLLLQNQHHYALLYMQVRKPPILNEKDVVTAISLFIANNMLDEAFYFQKQYQNNNDDKLLAHLFNECNKNETLKSLLYRFLDTKEEKAFFKYLQTIRDPSTDDLQVFYFLLRSRFIEAFDIHQNSKRMKPETQGLVGQRNSTRTDNLVRFFKNLLPNVNKNLLDVIRNERTNLWKEVERPTPLSVFVHNAKEQVKYKSTVIHAALAKAKQTFNETGNSMHFRDLTTEETPFLRTPKALPDCKRRQTHVISPVIIDDDFEATPPKKMRLSPRNAAAAPSNFNITSPLVQNKMATPLVCRKISDCQKLSEKFDICTPHSILKVKNLVMNNDTNLDNTFEDNTAQFSVIRDNSKLQKSALGVSGRQSISRTPIVRFDVARYSTSFSDTSKDKSSLDNTSLRIESTARPSLLEHSAMQRSSLSSKDTSSEVFYSPDASVNDSTKTDDSKVMEMMEGTVEVMDKPQGEPLETVKVTETTSNETEVKGTSPDKMEAGESPRGRSSYKRPFQESSPVRSSPRLKFSVLQDHQKTPETSEKSDTSSEPQSSPKAAQKLRGRKSLSRQVLEHNASKLLPASDVVSIRRSITKDVSSKEVITVTKKSLESTEVSVKETKTQTHEEETTENQETSKKFEANETLKQDKIIRKTLDPQTPGTSKINVDFDSITVLEDKPEESDHSEASLDNNTYDNPEFANRLVGRYTRKKSDASDAELNYLEHLENAITINDTTIEKSKSDNTEPMEVDCDYVYDNLDENVNDNLFEEIPEESSQVYAEMSTVDPHNIAAMEDFKELEKTNVPTSESSTGSHSTDEDFDKAFVYNQTQTNNEKECETIEISSGSESNSSRSATTSSIDDYDDDGESLNFAFEENIDRNFSGDETSRSTDVTYSRRKRYDQNNSSEDSRQPVEEVSSDSKSKEDSLSSRDSERVEQGTNTSFEEHELYESLIKDNEESDIVLCSKEQSRISLSYVEESIPEDIEDKEEENKEETAKKNIEIKEVQIDLSIESHNTTRILTDNSDDDEDEEESVKKPIVIEEVQIDLPIESHNVTKMSTDNSEDEEHEEETVKKDVQIDLPIESDNTTKSSDGTSEDLEDKEVEIQKDTKIDLPIETDEATKSSTDKSDDLPDIQNKNVLTVTAQVHIPSEGSPRSVKNMAESSGFSRRVTRRSSLLLSTTAGSDFENMSIPEEVFVGNDEEGTVKDDQFKKANEIDILDRTSVADFESDKGSGRHSLQPATPLRKSRRLSQSSAKIEESVLKSTPTRRSSRARSISIDQEAPPTPGGSRKRPLRRTSIDQKEGSIGAAGSDVSTVHLPSNVSDSDTVTSRRSTRRSIQVDDIDPINLLDKPAFEGPPDPEEAKVYEKSPVKPARRMLRSASATLEPTTPAPRRGRRLSADYVDSPIVSGIKTRSRKGSIDSVSENSELPSPPKRGRKKSTDSVVSDTGSVRSTRSKAGSVSSVKTDTTESKGPVRRSSRVRKVASVRAELPEISEEDVAENGNSEKQTKKGRKT</sequence>
<dbReference type="Pfam" id="PF16687">
    <property type="entry name" value="ELYS-bb"/>
    <property type="match status" value="1"/>
</dbReference>
<dbReference type="Pfam" id="PF13934">
    <property type="entry name" value="ELYS"/>
    <property type="match status" value="1"/>
</dbReference>
<gene>
    <name evidence="6" type="ORF">MELIAE_LOCUS7577</name>
</gene>
<proteinExistence type="predicted"/>
<feature type="compositionally biased region" description="Polar residues" evidence="3">
    <location>
        <begin position="1299"/>
        <end position="1324"/>
    </location>
</feature>
<evidence type="ECO:0000259" key="4">
    <source>
        <dbReference type="Pfam" id="PF13934"/>
    </source>
</evidence>
<dbReference type="PANTHER" id="PTHR21583:SF8">
    <property type="entry name" value="PROTEIN ELYS"/>
    <property type="match status" value="1"/>
</dbReference>
<reference evidence="6" key="1">
    <citation type="submission" date="2021-12" db="EMBL/GenBank/DDBJ databases">
        <authorList>
            <person name="King R."/>
        </authorList>
    </citation>
    <scope>NUCLEOTIDE SEQUENCE</scope>
</reference>
<feature type="compositionally biased region" description="Low complexity" evidence="3">
    <location>
        <begin position="2315"/>
        <end position="2326"/>
    </location>
</feature>
<feature type="region of interest" description="Disordered" evidence="3">
    <location>
        <begin position="1754"/>
        <end position="1816"/>
    </location>
</feature>
<dbReference type="OrthoDB" id="6513151at2759"/>
<feature type="compositionally biased region" description="Basic and acidic residues" evidence="3">
    <location>
        <begin position="1364"/>
        <end position="1381"/>
    </location>
</feature>
<feature type="region of interest" description="Disordered" evidence="3">
    <location>
        <begin position="1701"/>
        <end position="1740"/>
    </location>
</feature>
<feature type="compositionally biased region" description="Basic and acidic residues" evidence="3">
    <location>
        <begin position="1483"/>
        <end position="1501"/>
    </location>
</feature>
<feature type="compositionally biased region" description="Basic residues" evidence="3">
    <location>
        <begin position="2347"/>
        <end position="2358"/>
    </location>
</feature>
<feature type="domain" description="ELYS-like" evidence="4">
    <location>
        <begin position="754"/>
        <end position="981"/>
    </location>
</feature>
<feature type="compositionally biased region" description="Basic and acidic residues" evidence="3">
    <location>
        <begin position="1780"/>
        <end position="1809"/>
    </location>
</feature>
<feature type="compositionally biased region" description="Low complexity" evidence="3">
    <location>
        <begin position="2195"/>
        <end position="2204"/>
    </location>
</feature>
<feature type="domain" description="ELYS beta-propeller" evidence="5">
    <location>
        <begin position="5"/>
        <end position="512"/>
    </location>
</feature>
<accession>A0A9P0B4W3</accession>